<accession>A0A5E8BI66</accession>
<feature type="compositionally biased region" description="Polar residues" evidence="1">
    <location>
        <begin position="91"/>
        <end position="103"/>
    </location>
</feature>
<keyword evidence="3" id="KW-1185">Reference proteome</keyword>
<feature type="region of interest" description="Disordered" evidence="1">
    <location>
        <begin position="496"/>
        <end position="551"/>
    </location>
</feature>
<evidence type="ECO:0000256" key="1">
    <source>
        <dbReference type="SAM" id="MobiDB-lite"/>
    </source>
</evidence>
<gene>
    <name evidence="2" type="ORF">SAPINGB_P001775</name>
</gene>
<feature type="compositionally biased region" description="Low complexity" evidence="1">
    <location>
        <begin position="125"/>
        <end position="139"/>
    </location>
</feature>
<dbReference type="RefSeq" id="XP_031852386.1">
    <property type="nucleotide sequence ID" value="XM_031996495.1"/>
</dbReference>
<dbReference type="Proteomes" id="UP000398389">
    <property type="component" value="Unassembled WGS sequence"/>
</dbReference>
<feature type="compositionally biased region" description="Acidic residues" evidence="1">
    <location>
        <begin position="619"/>
        <end position="628"/>
    </location>
</feature>
<dbReference type="OrthoDB" id="340550at2759"/>
<feature type="compositionally biased region" description="Basic residues" evidence="1">
    <location>
        <begin position="106"/>
        <end position="116"/>
    </location>
</feature>
<reference evidence="2 3" key="1">
    <citation type="submission" date="2019-09" db="EMBL/GenBank/DDBJ databases">
        <authorList>
            <person name="Brejova B."/>
        </authorList>
    </citation>
    <scope>NUCLEOTIDE SEQUENCE [LARGE SCALE GENOMIC DNA]</scope>
</reference>
<evidence type="ECO:0000313" key="2">
    <source>
        <dbReference type="EMBL" id="VVT48430.1"/>
    </source>
</evidence>
<name>A0A5E8BI66_9ASCO</name>
<sequence>MPFHVSRFSDSQSDQDSRLPFENAAHTSGLSLNRDLESSAPLVPLKVSMGTWNPLMRKRRPHGASSLNQMSLPQSPDSPPLSPSQSLLSSANHNSHPHNTSNRAPLKFRRLSRHRLSFSDEKRVSLSPSPSPLLRPKSPASRFSARAQSTDQHINTAASTVATIASTSLISEPTPFTSKTQSKQYSELRLYDNGDLDVDVDEYSIVDSDVCAYDSDDLMSVTSRRPSLLAFPFGTSKETVASNPNQSQQQHSPFLLSQASLHFRSLSPSPFQPSDSHSTLSSSLGSFGALVTSFGTKFSRSTNCLSNSSIMPPNADKISPYSSSNSVIKQTSHLNHDVNISSLRHVGHVHNHMTPDHESISGTVSGSDKSANNTVIISDSLENTLGNLKNDLDFDTQRVSIKRVVANRNALKPKAKSFLRVSRDLQNELYPADYEMRNEARITHALALREDSIDEPVCFGHRGLFLSLDDDSLSQVPGSRTVSRSGSIVSCATSLTPTNTNGSTLTSTQNYDLPSPQPKHLDYRIQSESSDIEKSPDPNSLHFRNKHNQQSHHPEKFWSVLPFSKNIKQQKQSSILHFPSSSSNSFDTNDNNKNMPATPSPSSMATSTHLVSLCSPELSDPEDSYEADPDTHTSLNNDARGLSKVYKTLFKFSSSSHMSLKSQAPTPPKKSKRKAPLFDETTVSPFDHLYVKRRAVSPGTP</sequence>
<feature type="compositionally biased region" description="Low complexity" evidence="1">
    <location>
        <begin position="580"/>
        <end position="608"/>
    </location>
</feature>
<feature type="region of interest" description="Disordered" evidence="1">
    <location>
        <begin position="655"/>
        <end position="680"/>
    </location>
</feature>
<feature type="compositionally biased region" description="Polar residues" evidence="1">
    <location>
        <begin position="496"/>
        <end position="512"/>
    </location>
</feature>
<feature type="region of interest" description="Disordered" evidence="1">
    <location>
        <begin position="55"/>
        <end position="142"/>
    </location>
</feature>
<organism evidence="2 3">
    <name type="scientific">Magnusiomyces paraingens</name>
    <dbReference type="NCBI Taxonomy" id="2606893"/>
    <lineage>
        <taxon>Eukaryota</taxon>
        <taxon>Fungi</taxon>
        <taxon>Dikarya</taxon>
        <taxon>Ascomycota</taxon>
        <taxon>Saccharomycotina</taxon>
        <taxon>Dipodascomycetes</taxon>
        <taxon>Dipodascales</taxon>
        <taxon>Dipodascaceae</taxon>
        <taxon>Magnusiomyces</taxon>
    </lineage>
</organism>
<protein>
    <submittedName>
        <fullName evidence="2">Uncharacterized protein</fullName>
    </submittedName>
</protein>
<dbReference type="EMBL" id="CABVLU010000002">
    <property type="protein sequence ID" value="VVT48430.1"/>
    <property type="molecule type" value="Genomic_DNA"/>
</dbReference>
<evidence type="ECO:0000313" key="3">
    <source>
        <dbReference type="Proteomes" id="UP000398389"/>
    </source>
</evidence>
<feature type="compositionally biased region" description="Basic and acidic residues" evidence="1">
    <location>
        <begin position="519"/>
        <end position="536"/>
    </location>
</feature>
<dbReference type="AlphaFoldDB" id="A0A5E8BI66"/>
<feature type="region of interest" description="Disordered" evidence="1">
    <location>
        <begin position="1"/>
        <end position="22"/>
    </location>
</feature>
<proteinExistence type="predicted"/>
<feature type="region of interest" description="Disordered" evidence="1">
    <location>
        <begin position="571"/>
        <end position="638"/>
    </location>
</feature>
<dbReference type="GeneID" id="43580595"/>